<keyword evidence="2 8" id="KW-0645">Protease</keyword>
<evidence type="ECO:0000256" key="5">
    <source>
        <dbReference type="ARBA" id="ARBA00023180"/>
    </source>
</evidence>
<comment type="similarity">
    <text evidence="1">Belongs to the peptidase S28 family.</text>
</comment>
<evidence type="ECO:0000256" key="2">
    <source>
        <dbReference type="ARBA" id="ARBA00022670"/>
    </source>
</evidence>
<gene>
    <name evidence="8" type="primary">LOC113401282</name>
</gene>
<keyword evidence="5" id="KW-0325">Glycoprotein</keyword>
<dbReference type="Pfam" id="PF05577">
    <property type="entry name" value="Peptidase_S28"/>
    <property type="match status" value="1"/>
</dbReference>
<dbReference type="GO" id="GO:0008239">
    <property type="term" value="F:dipeptidyl-peptidase activity"/>
    <property type="evidence" value="ECO:0007669"/>
    <property type="project" value="TreeGrafter"/>
</dbReference>
<protein>
    <submittedName>
        <fullName evidence="8">Serine protease K12H4.7</fullName>
    </submittedName>
</protein>
<dbReference type="Proteomes" id="UP001652626">
    <property type="component" value="Chromosome 7"/>
</dbReference>
<dbReference type="InterPro" id="IPR008758">
    <property type="entry name" value="Peptidase_S28"/>
</dbReference>
<evidence type="ECO:0000313" key="8">
    <source>
        <dbReference type="RefSeq" id="XP_026496906.1"/>
    </source>
</evidence>
<evidence type="ECO:0000256" key="4">
    <source>
        <dbReference type="ARBA" id="ARBA00022801"/>
    </source>
</evidence>
<dbReference type="RefSeq" id="XP_026496906.1">
    <property type="nucleotide sequence ID" value="XM_026641121.2"/>
</dbReference>
<dbReference type="OMA" id="NDYIDSQ"/>
<keyword evidence="3 6" id="KW-0732">Signal</keyword>
<evidence type="ECO:0000256" key="6">
    <source>
        <dbReference type="SAM" id="SignalP"/>
    </source>
</evidence>
<evidence type="ECO:0000256" key="1">
    <source>
        <dbReference type="ARBA" id="ARBA00011079"/>
    </source>
</evidence>
<name>A0A8B8ILV0_VANTA</name>
<accession>A0A8B8ILV0</accession>
<evidence type="ECO:0000313" key="7">
    <source>
        <dbReference type="Proteomes" id="UP001652626"/>
    </source>
</evidence>
<dbReference type="PANTHER" id="PTHR11010">
    <property type="entry name" value="PROTEASE S28 PRO-X CARBOXYPEPTIDASE-RELATED"/>
    <property type="match status" value="1"/>
</dbReference>
<reference evidence="8" key="1">
    <citation type="submission" date="2025-08" db="UniProtKB">
        <authorList>
            <consortium name="RefSeq"/>
        </authorList>
    </citation>
    <scope>IDENTIFICATION</scope>
    <source>
        <tissue evidence="8">Whole body</tissue>
    </source>
</reference>
<feature type="chain" id="PRO_5034950327" evidence="6">
    <location>
        <begin position="17"/>
        <end position="481"/>
    </location>
</feature>
<organism evidence="7 8">
    <name type="scientific">Vanessa tameamea</name>
    <name type="common">Kamehameha butterfly</name>
    <dbReference type="NCBI Taxonomy" id="334116"/>
    <lineage>
        <taxon>Eukaryota</taxon>
        <taxon>Metazoa</taxon>
        <taxon>Ecdysozoa</taxon>
        <taxon>Arthropoda</taxon>
        <taxon>Hexapoda</taxon>
        <taxon>Insecta</taxon>
        <taxon>Pterygota</taxon>
        <taxon>Neoptera</taxon>
        <taxon>Endopterygota</taxon>
        <taxon>Lepidoptera</taxon>
        <taxon>Glossata</taxon>
        <taxon>Ditrysia</taxon>
        <taxon>Papilionoidea</taxon>
        <taxon>Nymphalidae</taxon>
        <taxon>Nymphalinae</taxon>
        <taxon>Vanessa</taxon>
    </lineage>
</organism>
<evidence type="ECO:0000256" key="3">
    <source>
        <dbReference type="ARBA" id="ARBA00022729"/>
    </source>
</evidence>
<dbReference type="Gene3D" id="3.40.50.1820">
    <property type="entry name" value="alpha/beta hydrolase"/>
    <property type="match status" value="1"/>
</dbReference>
<feature type="signal peptide" evidence="6">
    <location>
        <begin position="1"/>
        <end position="16"/>
    </location>
</feature>
<keyword evidence="7" id="KW-1185">Reference proteome</keyword>
<dbReference type="AlphaFoldDB" id="A0A8B8ILV0"/>
<dbReference type="GO" id="GO:0070008">
    <property type="term" value="F:serine-type exopeptidase activity"/>
    <property type="evidence" value="ECO:0007669"/>
    <property type="project" value="InterPro"/>
</dbReference>
<dbReference type="GO" id="GO:0006508">
    <property type="term" value="P:proteolysis"/>
    <property type="evidence" value="ECO:0007669"/>
    <property type="project" value="UniProtKB-KW"/>
</dbReference>
<dbReference type="GeneID" id="113401282"/>
<dbReference type="SUPFAM" id="SSF53474">
    <property type="entry name" value="alpha/beta-Hydrolases"/>
    <property type="match status" value="1"/>
</dbReference>
<dbReference type="InterPro" id="IPR042269">
    <property type="entry name" value="Ser_carbopepase_S28_SKS"/>
</dbReference>
<sequence>MIKLCVLMSILTLTWAEPRLIDPPLRVDLQPPEDFRSLSSGNVKTAWINMPIDHFDPQNKDTYRMRFMFNEEFFGGKDYPIFILVGGEWDIVPGWLQGGNMYLMAQENKGYQIYTEHRFYGESLPYKNFTTENLRFLNVDQALADLAYFIKEIKKGPRFTNSKVILYGGSYAANMVLWFKQRYPHLVVGGVASSGPIMGKVDFREYLEVVHDAFLSEGGEECMSVINQGISDTIAALATESGRQSIQRAYRLCSPLVHTNEYDLGYFSGLISWTFSTSVQQARPSTLTAICRNFVSNGYGSTPMEQIGNYIAITRNLGDNCWQMDYESYVERYRNENSNSRAWYYQTCTEYGYYQTAPRSRTVFDQLRWLSVHFYVDLCQQVFDQRFDEAFVYDAVERVNLVFGGLQPDVNNTINIHGSVDPWHALGVHDRDLKDGSPTITVPRASHCFDMGNWRTTDTIRMTNAQQAARRLVAQWLSETV</sequence>
<dbReference type="Gene3D" id="1.20.120.980">
    <property type="entry name" value="Serine carboxypeptidase S28, SKS domain"/>
    <property type="match status" value="1"/>
</dbReference>
<dbReference type="OrthoDB" id="1735038at2759"/>
<proteinExistence type="inferred from homology"/>
<dbReference type="PANTHER" id="PTHR11010:SF5">
    <property type="entry name" value="RE36938P-RELATED"/>
    <property type="match status" value="1"/>
</dbReference>
<keyword evidence="4" id="KW-0378">Hydrolase</keyword>
<dbReference type="InterPro" id="IPR029058">
    <property type="entry name" value="AB_hydrolase_fold"/>
</dbReference>